<dbReference type="Gene3D" id="3.40.50.300">
    <property type="entry name" value="P-loop containing nucleotide triphosphate hydrolases"/>
    <property type="match status" value="1"/>
</dbReference>
<reference evidence="1" key="1">
    <citation type="submission" date="2019-05" db="EMBL/GenBank/DDBJ databases">
        <authorList>
            <consortium name="Pathogen Informatics"/>
        </authorList>
    </citation>
    <scope>NUCLEOTIDE SEQUENCE [LARGE SCALE GENOMIC DNA]</scope>
    <source>
        <strain evidence="1">NCTC12965</strain>
    </source>
</reference>
<dbReference type="AlphaFoldDB" id="A0A4U9URX1"/>
<proteinExistence type="predicted"/>
<dbReference type="SUPFAM" id="SSF52540">
    <property type="entry name" value="P-loop containing nucleoside triphosphate hydrolases"/>
    <property type="match status" value="1"/>
</dbReference>
<sequence>MMLSQGQFAAFLNAKANERAELLEELTGTEIYGRLSAQVFEQHKQAKSDLDALHHRASGIELLNDEQRQALESQLNELGTEEQLLNQQSQRQQHQLSWLQRWQTTQQQTQEYQQQLAGVQPGVSTGRTRSCNG</sequence>
<dbReference type="EMBL" id="CABEEZ010000077">
    <property type="protein sequence ID" value="VTR34802.1"/>
    <property type="molecule type" value="Genomic_DNA"/>
</dbReference>
<dbReference type="InterPro" id="IPR027417">
    <property type="entry name" value="P-loop_NTPase"/>
</dbReference>
<organism evidence="1">
    <name type="scientific">Serratia fonticola</name>
    <dbReference type="NCBI Taxonomy" id="47917"/>
    <lineage>
        <taxon>Bacteria</taxon>
        <taxon>Pseudomonadati</taxon>
        <taxon>Pseudomonadota</taxon>
        <taxon>Gammaproteobacteria</taxon>
        <taxon>Enterobacterales</taxon>
        <taxon>Yersiniaceae</taxon>
        <taxon>Serratia</taxon>
    </lineage>
</organism>
<gene>
    <name evidence="1" type="primary">sbcC_1</name>
    <name evidence="1" type="ORF">NCTC12965_03691</name>
</gene>
<evidence type="ECO:0000313" key="1">
    <source>
        <dbReference type="EMBL" id="VTR34802.1"/>
    </source>
</evidence>
<name>A0A4U9URX1_SERFO</name>
<protein>
    <submittedName>
        <fullName evidence="1">Nuclease sbcCD subunit C</fullName>
    </submittedName>
</protein>
<accession>A0A4U9URX1</accession>
<dbReference type="PANTHER" id="PTHR32114">
    <property type="entry name" value="ABC TRANSPORTER ABCH.3"/>
    <property type="match status" value="1"/>
</dbReference>
<dbReference type="PANTHER" id="PTHR32114:SF2">
    <property type="entry name" value="ABC TRANSPORTER ABCH.3"/>
    <property type="match status" value="1"/>
</dbReference>